<feature type="transmembrane region" description="Helical" evidence="1">
    <location>
        <begin position="128"/>
        <end position="149"/>
    </location>
</feature>
<dbReference type="RefSeq" id="XP_056543859.1">
    <property type="nucleotide sequence ID" value="XM_056688304.1"/>
</dbReference>
<reference evidence="2" key="1">
    <citation type="submission" date="2022-11" db="EMBL/GenBank/DDBJ databases">
        <authorList>
            <person name="Petersen C."/>
        </authorList>
    </citation>
    <scope>NUCLEOTIDE SEQUENCE</scope>
    <source>
        <strain evidence="2">IBT 26290</strain>
    </source>
</reference>
<reference evidence="2" key="2">
    <citation type="journal article" date="2023" name="IMA Fungus">
        <title>Comparative genomic study of the Penicillium genus elucidates a diverse pangenome and 15 lateral gene transfer events.</title>
        <authorList>
            <person name="Petersen C."/>
            <person name="Sorensen T."/>
            <person name="Nielsen M.R."/>
            <person name="Sondergaard T.E."/>
            <person name="Sorensen J.L."/>
            <person name="Fitzpatrick D.A."/>
            <person name="Frisvad J.C."/>
            <person name="Nielsen K.L."/>
        </authorList>
    </citation>
    <scope>NUCLEOTIDE SEQUENCE</scope>
    <source>
        <strain evidence="2">IBT 26290</strain>
    </source>
</reference>
<keyword evidence="1" id="KW-0812">Transmembrane</keyword>
<accession>A0A9W9I606</accession>
<keyword evidence="3" id="KW-1185">Reference proteome</keyword>
<organism evidence="2 3">
    <name type="scientific">Penicillium canariense</name>
    <dbReference type="NCBI Taxonomy" id="189055"/>
    <lineage>
        <taxon>Eukaryota</taxon>
        <taxon>Fungi</taxon>
        <taxon>Dikarya</taxon>
        <taxon>Ascomycota</taxon>
        <taxon>Pezizomycotina</taxon>
        <taxon>Eurotiomycetes</taxon>
        <taxon>Eurotiomycetidae</taxon>
        <taxon>Eurotiales</taxon>
        <taxon>Aspergillaceae</taxon>
        <taxon>Penicillium</taxon>
    </lineage>
</organism>
<evidence type="ECO:0000256" key="1">
    <source>
        <dbReference type="SAM" id="Phobius"/>
    </source>
</evidence>
<keyword evidence="1" id="KW-0472">Membrane</keyword>
<name>A0A9W9I606_9EURO</name>
<protein>
    <submittedName>
        <fullName evidence="2">Uncharacterized protein</fullName>
    </submittedName>
</protein>
<feature type="transmembrane region" description="Helical" evidence="1">
    <location>
        <begin position="96"/>
        <end position="116"/>
    </location>
</feature>
<gene>
    <name evidence="2" type="ORF">N7482_006179</name>
</gene>
<keyword evidence="1" id="KW-1133">Transmembrane helix</keyword>
<dbReference type="Proteomes" id="UP001149163">
    <property type="component" value="Unassembled WGS sequence"/>
</dbReference>
<proteinExistence type="predicted"/>
<dbReference type="GeneID" id="81427480"/>
<dbReference type="EMBL" id="JAPQKN010000003">
    <property type="protein sequence ID" value="KAJ5167398.1"/>
    <property type="molecule type" value="Genomic_DNA"/>
</dbReference>
<feature type="transmembrane region" description="Helical" evidence="1">
    <location>
        <begin position="29"/>
        <end position="50"/>
    </location>
</feature>
<sequence length="165" mass="18058">MQAPPFESDGWIARGPIPSATRVSRLWRLLTACSAALLLIGYLILSVVFGDSDDNLRVDQTASLVFALFFVGVAYVGSIVIACIHRTRQLFLLRSLFVPHLVVNLVALFNVLLNILSRNLYPLNAIRVVGIGLPSAFSLIYGLASFLIYREYGSSQSRAEDGTPS</sequence>
<evidence type="ECO:0000313" key="2">
    <source>
        <dbReference type="EMBL" id="KAJ5167398.1"/>
    </source>
</evidence>
<dbReference type="OrthoDB" id="3254104at2759"/>
<evidence type="ECO:0000313" key="3">
    <source>
        <dbReference type="Proteomes" id="UP001149163"/>
    </source>
</evidence>
<comment type="caution">
    <text evidence="2">The sequence shown here is derived from an EMBL/GenBank/DDBJ whole genome shotgun (WGS) entry which is preliminary data.</text>
</comment>
<feature type="transmembrane region" description="Helical" evidence="1">
    <location>
        <begin position="62"/>
        <end position="84"/>
    </location>
</feature>
<dbReference type="AlphaFoldDB" id="A0A9W9I606"/>